<dbReference type="InterPro" id="IPR028098">
    <property type="entry name" value="Glyco_trans_4-like_N"/>
</dbReference>
<dbReference type="Gene3D" id="3.40.50.2000">
    <property type="entry name" value="Glycogen Phosphorylase B"/>
    <property type="match status" value="2"/>
</dbReference>
<proteinExistence type="predicted"/>
<dbReference type="Pfam" id="PF00534">
    <property type="entry name" value="Glycos_transf_1"/>
    <property type="match status" value="1"/>
</dbReference>
<reference evidence="3 4" key="1">
    <citation type="submission" date="2016-03" db="EMBL/GenBank/DDBJ databases">
        <title>Draft genome sequence of Paenibacillus glacialis DSM 22343.</title>
        <authorList>
            <person name="Shin S.-K."/>
            <person name="Yi H."/>
        </authorList>
    </citation>
    <scope>NUCLEOTIDE SEQUENCE [LARGE SCALE GENOMIC DNA]</scope>
    <source>
        <strain evidence="3 4">DSM 22343</strain>
    </source>
</reference>
<feature type="domain" description="Glycosyl transferase family 1" evidence="1">
    <location>
        <begin position="176"/>
        <end position="324"/>
    </location>
</feature>
<dbReference type="OrthoDB" id="9804196at2"/>
<dbReference type="SUPFAM" id="SSF53756">
    <property type="entry name" value="UDP-Glycosyltransferase/glycogen phosphorylase"/>
    <property type="match status" value="1"/>
</dbReference>
<protein>
    <submittedName>
        <fullName evidence="3">Glycosyltransferase</fullName>
    </submittedName>
</protein>
<evidence type="ECO:0000313" key="3">
    <source>
        <dbReference type="EMBL" id="OAB46220.1"/>
    </source>
</evidence>
<name>A0A168NYG3_9BACL</name>
<evidence type="ECO:0000259" key="2">
    <source>
        <dbReference type="Pfam" id="PF13439"/>
    </source>
</evidence>
<dbReference type="PANTHER" id="PTHR12526">
    <property type="entry name" value="GLYCOSYLTRANSFERASE"/>
    <property type="match status" value="1"/>
</dbReference>
<sequence length="350" mass="38738">MNILHIANHVKQCGNGIVNVMIDLACEQAKLGHNVAVASEGGGYIELLLKNNIQHYKLDQTRKPAQMMQAFFNFRKMVKQFKPDIIHAHMMTGALLSRYLKGFQKYKIVTHVHNEFQKSADFMKVGDSVIAVSQAVAISMVSRGVQENKLHIVLNGTIGSSRKGDTGGVCLKGLSIVTVAGLYERKGIFDLIEAFEIVVAKYPEANLYVLGEGPDRSKFELQANQSIGKDNIHFLGYQSNPHNYMEAADVFVLASHKESFGLVLIEAREAGCAIVATDIDGIPEALDFGESGMLVPPKSPERLAESIISMLQDSEMSNKYRKRALQGLEYYSVERVARDTLKIYEGLLIS</sequence>
<dbReference type="RefSeq" id="WP_068528010.1">
    <property type="nucleotide sequence ID" value="NZ_LVJH01000002.1"/>
</dbReference>
<dbReference type="STRING" id="494026.PGLA_02225"/>
<dbReference type="CDD" id="cd03801">
    <property type="entry name" value="GT4_PimA-like"/>
    <property type="match status" value="1"/>
</dbReference>
<evidence type="ECO:0000259" key="1">
    <source>
        <dbReference type="Pfam" id="PF00534"/>
    </source>
</evidence>
<keyword evidence="4" id="KW-1185">Reference proteome</keyword>
<feature type="domain" description="Glycosyltransferase subfamily 4-like N-terminal" evidence="2">
    <location>
        <begin position="15"/>
        <end position="156"/>
    </location>
</feature>
<gene>
    <name evidence="3" type="ORF">PGLA_02225</name>
</gene>
<dbReference type="AlphaFoldDB" id="A0A168NYG3"/>
<keyword evidence="3" id="KW-0808">Transferase</keyword>
<dbReference type="PANTHER" id="PTHR12526:SF630">
    <property type="entry name" value="GLYCOSYLTRANSFERASE"/>
    <property type="match status" value="1"/>
</dbReference>
<dbReference type="Proteomes" id="UP000076967">
    <property type="component" value="Unassembled WGS sequence"/>
</dbReference>
<evidence type="ECO:0000313" key="4">
    <source>
        <dbReference type="Proteomes" id="UP000076967"/>
    </source>
</evidence>
<organism evidence="3 4">
    <name type="scientific">Paenibacillus glacialis</name>
    <dbReference type="NCBI Taxonomy" id="494026"/>
    <lineage>
        <taxon>Bacteria</taxon>
        <taxon>Bacillati</taxon>
        <taxon>Bacillota</taxon>
        <taxon>Bacilli</taxon>
        <taxon>Bacillales</taxon>
        <taxon>Paenibacillaceae</taxon>
        <taxon>Paenibacillus</taxon>
    </lineage>
</organism>
<dbReference type="EMBL" id="LVJH01000002">
    <property type="protein sequence ID" value="OAB46220.1"/>
    <property type="molecule type" value="Genomic_DNA"/>
</dbReference>
<dbReference type="GO" id="GO:0016757">
    <property type="term" value="F:glycosyltransferase activity"/>
    <property type="evidence" value="ECO:0007669"/>
    <property type="project" value="InterPro"/>
</dbReference>
<accession>A0A168NYG3</accession>
<dbReference type="InterPro" id="IPR001296">
    <property type="entry name" value="Glyco_trans_1"/>
</dbReference>
<dbReference type="Pfam" id="PF13439">
    <property type="entry name" value="Glyco_transf_4"/>
    <property type="match status" value="1"/>
</dbReference>
<comment type="caution">
    <text evidence="3">The sequence shown here is derived from an EMBL/GenBank/DDBJ whole genome shotgun (WGS) entry which is preliminary data.</text>
</comment>